<dbReference type="PANTHER" id="PTHR46641:SF5">
    <property type="entry name" value="NEUROPEPTIDE RECEPTOR FAMILY"/>
    <property type="match status" value="1"/>
</dbReference>
<evidence type="ECO:0000256" key="1">
    <source>
        <dbReference type="ARBA" id="ARBA00004370"/>
    </source>
</evidence>
<evidence type="ECO:0000256" key="2">
    <source>
        <dbReference type="ARBA" id="ARBA00022692"/>
    </source>
</evidence>
<evidence type="ECO:0000259" key="6">
    <source>
        <dbReference type="PROSITE" id="PS50262"/>
    </source>
</evidence>
<sequence length="379" mass="43333">MSNDTWDGVPFPCFYRNTGKDTASILARWLDGPCTIVAALFMFIGTVLAVRFLRKARLNRHLTSALYSLCFVDTLLMVGVLFYRSIEATGRIVLGTNVMYKHQAEIAFLRAIVSASTTASTLLVIYISIQRFVVVIRPLRYANWTQERSSRSGQSKSNPTDSSSSTAYSVQLLLRLSSINVIRDISFRTMFEPFLMTGKCDWHPTNLYFKLMQVPCWDEEHEEMVLNLYTSSRDQQNLGARALINALTQTIVPAILLESQKTAEWAEELKQKVSRAVSLFIAVKFLMLRTLPMFLDIMEVLGVLDHLDEETEYYLVLSILYRMSEFLVVLNSATNPLAYFGWRRWLQKSLRLQMIRKEEKAATKLLETGKIENAVVAEK</sequence>
<dbReference type="GO" id="GO:0016020">
    <property type="term" value="C:membrane"/>
    <property type="evidence" value="ECO:0007669"/>
    <property type="project" value="UniProtKB-SubCell"/>
</dbReference>
<protein>
    <recommendedName>
        <fullName evidence="6">G-protein coupled receptors family 1 profile domain-containing protein</fullName>
    </recommendedName>
</protein>
<proteinExistence type="predicted"/>
<comment type="caution">
    <text evidence="7">The sequence shown here is derived from an EMBL/GenBank/DDBJ whole genome shotgun (WGS) entry which is preliminary data.</text>
</comment>
<dbReference type="InterPro" id="IPR017452">
    <property type="entry name" value="GPCR_Rhodpsn_7TM"/>
</dbReference>
<evidence type="ECO:0000256" key="5">
    <source>
        <dbReference type="SAM" id="Phobius"/>
    </source>
</evidence>
<evidence type="ECO:0000313" key="7">
    <source>
        <dbReference type="EMBL" id="CAJ0587562.1"/>
    </source>
</evidence>
<dbReference type="SUPFAM" id="SSF81321">
    <property type="entry name" value="Family A G protein-coupled receptor-like"/>
    <property type="match status" value="1"/>
</dbReference>
<evidence type="ECO:0000256" key="3">
    <source>
        <dbReference type="ARBA" id="ARBA00022989"/>
    </source>
</evidence>
<dbReference type="EMBL" id="CATQJA010002710">
    <property type="protein sequence ID" value="CAJ0587562.1"/>
    <property type="molecule type" value="Genomic_DNA"/>
</dbReference>
<keyword evidence="8" id="KW-1185">Reference proteome</keyword>
<feature type="non-terminal residue" evidence="7">
    <location>
        <position position="1"/>
    </location>
</feature>
<dbReference type="PROSITE" id="PS50262">
    <property type="entry name" value="G_PROTEIN_RECEP_F1_2"/>
    <property type="match status" value="1"/>
</dbReference>
<organism evidence="7 8">
    <name type="scientific">Mesorhabditis spiculigera</name>
    <dbReference type="NCBI Taxonomy" id="96644"/>
    <lineage>
        <taxon>Eukaryota</taxon>
        <taxon>Metazoa</taxon>
        <taxon>Ecdysozoa</taxon>
        <taxon>Nematoda</taxon>
        <taxon>Chromadorea</taxon>
        <taxon>Rhabditida</taxon>
        <taxon>Rhabditina</taxon>
        <taxon>Rhabditomorpha</taxon>
        <taxon>Rhabditoidea</taxon>
        <taxon>Rhabditidae</taxon>
        <taxon>Mesorhabditinae</taxon>
        <taxon>Mesorhabditis</taxon>
    </lineage>
</organism>
<comment type="subcellular location">
    <subcellularLocation>
        <location evidence="1">Membrane</location>
    </subcellularLocation>
</comment>
<feature type="transmembrane region" description="Helical" evidence="5">
    <location>
        <begin position="106"/>
        <end position="129"/>
    </location>
</feature>
<dbReference type="PANTHER" id="PTHR46641">
    <property type="entry name" value="FMRFAMIDE RECEPTOR-RELATED"/>
    <property type="match status" value="1"/>
</dbReference>
<reference evidence="7" key="1">
    <citation type="submission" date="2023-06" db="EMBL/GenBank/DDBJ databases">
        <authorList>
            <person name="Delattre M."/>
        </authorList>
    </citation>
    <scope>NUCLEOTIDE SEQUENCE</scope>
    <source>
        <strain evidence="7">AF72</strain>
    </source>
</reference>
<keyword evidence="4 5" id="KW-0472">Membrane</keyword>
<dbReference type="InterPro" id="IPR052954">
    <property type="entry name" value="GPCR-Ligand_Int"/>
</dbReference>
<feature type="transmembrane region" description="Helical" evidence="5">
    <location>
        <begin position="36"/>
        <end position="53"/>
    </location>
</feature>
<evidence type="ECO:0000256" key="4">
    <source>
        <dbReference type="ARBA" id="ARBA00023136"/>
    </source>
</evidence>
<feature type="transmembrane region" description="Helical" evidence="5">
    <location>
        <begin position="65"/>
        <end position="86"/>
    </location>
</feature>
<accession>A0AA36DJI9</accession>
<evidence type="ECO:0000313" key="8">
    <source>
        <dbReference type="Proteomes" id="UP001177023"/>
    </source>
</evidence>
<keyword evidence="2 5" id="KW-0812">Transmembrane</keyword>
<dbReference type="AlphaFoldDB" id="A0AA36DJI9"/>
<name>A0AA36DJI9_9BILA</name>
<dbReference type="Gene3D" id="1.20.1070.10">
    <property type="entry name" value="Rhodopsin 7-helix transmembrane proteins"/>
    <property type="match status" value="1"/>
</dbReference>
<gene>
    <name evidence="7" type="ORF">MSPICULIGERA_LOCUS25521</name>
</gene>
<dbReference type="Proteomes" id="UP001177023">
    <property type="component" value="Unassembled WGS sequence"/>
</dbReference>
<feature type="domain" description="G-protein coupled receptors family 1 profile" evidence="6">
    <location>
        <begin position="44"/>
        <end position="339"/>
    </location>
</feature>
<keyword evidence="3 5" id="KW-1133">Transmembrane helix</keyword>